<dbReference type="STRING" id="1314781.A0A165IEZ6"/>
<evidence type="ECO:0000313" key="3">
    <source>
        <dbReference type="Proteomes" id="UP000077266"/>
    </source>
</evidence>
<dbReference type="OrthoDB" id="5987198at2759"/>
<protein>
    <recommendedName>
        <fullName evidence="1">Protein kinase domain-containing protein</fullName>
    </recommendedName>
</protein>
<keyword evidence="3" id="KW-1185">Reference proteome</keyword>
<reference evidence="2 3" key="1">
    <citation type="journal article" date="2016" name="Mol. Biol. Evol.">
        <title>Comparative Genomics of Early-Diverging Mushroom-Forming Fungi Provides Insights into the Origins of Lignocellulose Decay Capabilities.</title>
        <authorList>
            <person name="Nagy L.G."/>
            <person name="Riley R."/>
            <person name="Tritt A."/>
            <person name="Adam C."/>
            <person name="Daum C."/>
            <person name="Floudas D."/>
            <person name="Sun H."/>
            <person name="Yadav J.S."/>
            <person name="Pangilinan J."/>
            <person name="Larsson K.H."/>
            <person name="Matsuura K."/>
            <person name="Barry K."/>
            <person name="Labutti K."/>
            <person name="Kuo R."/>
            <person name="Ohm R.A."/>
            <person name="Bhattacharya S.S."/>
            <person name="Shirouzu T."/>
            <person name="Yoshinaga Y."/>
            <person name="Martin F.M."/>
            <person name="Grigoriev I.V."/>
            <person name="Hibbett D.S."/>
        </authorList>
    </citation>
    <scope>NUCLEOTIDE SEQUENCE [LARGE SCALE GENOMIC DNA]</scope>
    <source>
        <strain evidence="2 3">HHB12029</strain>
    </source>
</reference>
<gene>
    <name evidence="2" type="ORF">EXIGLDRAFT_613220</name>
</gene>
<dbReference type="InParanoid" id="A0A165IEZ6"/>
<dbReference type="InterPro" id="IPR011009">
    <property type="entry name" value="Kinase-like_dom_sf"/>
</dbReference>
<dbReference type="InterPro" id="IPR000719">
    <property type="entry name" value="Prot_kinase_dom"/>
</dbReference>
<feature type="domain" description="Protein kinase" evidence="1">
    <location>
        <begin position="49"/>
        <end position="358"/>
    </location>
</feature>
<accession>A0A165IEZ6</accession>
<organism evidence="2 3">
    <name type="scientific">Exidia glandulosa HHB12029</name>
    <dbReference type="NCBI Taxonomy" id="1314781"/>
    <lineage>
        <taxon>Eukaryota</taxon>
        <taxon>Fungi</taxon>
        <taxon>Dikarya</taxon>
        <taxon>Basidiomycota</taxon>
        <taxon>Agaricomycotina</taxon>
        <taxon>Agaricomycetes</taxon>
        <taxon>Auriculariales</taxon>
        <taxon>Exidiaceae</taxon>
        <taxon>Exidia</taxon>
    </lineage>
</organism>
<dbReference type="Proteomes" id="UP000077266">
    <property type="component" value="Unassembled WGS sequence"/>
</dbReference>
<dbReference type="PROSITE" id="PS50011">
    <property type="entry name" value="PROTEIN_KINASE_DOM"/>
    <property type="match status" value="1"/>
</dbReference>
<dbReference type="Gene3D" id="1.10.510.10">
    <property type="entry name" value="Transferase(Phosphotransferase) domain 1"/>
    <property type="match status" value="1"/>
</dbReference>
<dbReference type="InterPro" id="IPR001245">
    <property type="entry name" value="Ser-Thr/Tyr_kinase_cat_dom"/>
</dbReference>
<dbReference type="SMART" id="SM00220">
    <property type="entry name" value="S_TKc"/>
    <property type="match status" value="1"/>
</dbReference>
<dbReference type="GO" id="GO:0004672">
    <property type="term" value="F:protein kinase activity"/>
    <property type="evidence" value="ECO:0007669"/>
    <property type="project" value="InterPro"/>
</dbReference>
<dbReference type="AlphaFoldDB" id="A0A165IEZ6"/>
<dbReference type="SUPFAM" id="SSF56112">
    <property type="entry name" value="Protein kinase-like (PK-like)"/>
    <property type="match status" value="1"/>
</dbReference>
<evidence type="ECO:0000313" key="2">
    <source>
        <dbReference type="EMBL" id="KZV93311.1"/>
    </source>
</evidence>
<name>A0A165IEZ6_EXIGL</name>
<sequence>MEDLGDALLLLRHTPPPTFGTASIDFHPQLRSVEHVWVQWQPWLASEGYMLSSRYHPGWVPSWTIPPAQPTDHRKFIYAVRVADNTPVFLKVCARDGLDRELVIVSRFASQGVRDDPNNHCCPLLDVLRPPLRDGEENFIMVFPMLRALFDPDPDTVGELLKAIADLADGLEFMHEHNVAHRDIHYRNVMMDASSLIPGGWDPYMTHTVFAEDGNPRHIREIRVLPRSRVAVKYYFIDFGLSTAFTSTEGRGYVTGTVGLNRTLPEQSDTVPYDPFPADVRMFGDMLRDWQTVSTGFLGLSFLDPLIVQLRHDDPSRRLTATQLNVELKALVASRSKLFLDTPLRRRYTERSYTMAWMRFAVRSIGNVFRV</sequence>
<dbReference type="EMBL" id="KV425992">
    <property type="protein sequence ID" value="KZV93311.1"/>
    <property type="molecule type" value="Genomic_DNA"/>
</dbReference>
<dbReference type="Pfam" id="PF07714">
    <property type="entry name" value="PK_Tyr_Ser-Thr"/>
    <property type="match status" value="1"/>
</dbReference>
<dbReference type="GO" id="GO:0005524">
    <property type="term" value="F:ATP binding"/>
    <property type="evidence" value="ECO:0007669"/>
    <property type="project" value="InterPro"/>
</dbReference>
<evidence type="ECO:0000259" key="1">
    <source>
        <dbReference type="PROSITE" id="PS50011"/>
    </source>
</evidence>
<proteinExistence type="predicted"/>